<evidence type="ECO:0000259" key="6">
    <source>
        <dbReference type="Pfam" id="PF19976"/>
    </source>
</evidence>
<evidence type="ECO:0000256" key="4">
    <source>
        <dbReference type="ARBA" id="ARBA00025742"/>
    </source>
</evidence>
<organism evidence="7 9">
    <name type="scientific">Roseburia inulinivorans</name>
    <dbReference type="NCBI Taxonomy" id="360807"/>
    <lineage>
        <taxon>Bacteria</taxon>
        <taxon>Bacillati</taxon>
        <taxon>Bacillota</taxon>
        <taxon>Clostridia</taxon>
        <taxon>Lachnospirales</taxon>
        <taxon>Lachnospiraceae</taxon>
        <taxon>Roseburia</taxon>
    </lineage>
</organism>
<dbReference type="Gene3D" id="3.60.21.10">
    <property type="match status" value="1"/>
</dbReference>
<dbReference type="Pfam" id="PF19976">
    <property type="entry name" value="GAAD"/>
    <property type="match status" value="1"/>
</dbReference>
<dbReference type="Proteomes" id="UP000266391">
    <property type="component" value="Unassembled WGS sequence"/>
</dbReference>
<comment type="caution">
    <text evidence="7">The sequence shown here is derived from an EMBL/GenBank/DDBJ whole genome shotgun (WGS) entry which is preliminary data.</text>
</comment>
<evidence type="ECO:0000259" key="5">
    <source>
        <dbReference type="Pfam" id="PF00149"/>
    </source>
</evidence>
<keyword evidence="3" id="KW-0408">Iron</keyword>
<evidence type="ECO:0000256" key="2">
    <source>
        <dbReference type="ARBA" id="ARBA00022801"/>
    </source>
</evidence>
<dbReference type="GO" id="GO:0016787">
    <property type="term" value="F:hydrolase activity"/>
    <property type="evidence" value="ECO:0007669"/>
    <property type="project" value="UniProtKB-KW"/>
</dbReference>
<protein>
    <submittedName>
        <fullName evidence="7">Metallophosphoesterase</fullName>
    </submittedName>
</protein>
<dbReference type="SUPFAM" id="SSF56300">
    <property type="entry name" value="Metallo-dependent phosphatases"/>
    <property type="match status" value="1"/>
</dbReference>
<gene>
    <name evidence="8" type="ORF">DW654_00720</name>
    <name evidence="7" type="ORF">DW813_02835</name>
</gene>
<dbReference type="AlphaFoldDB" id="A0A396AJ51"/>
<evidence type="ECO:0000313" key="8">
    <source>
        <dbReference type="EMBL" id="RHF87329.1"/>
    </source>
</evidence>
<proteinExistence type="inferred from homology"/>
<evidence type="ECO:0000313" key="10">
    <source>
        <dbReference type="Proteomes" id="UP000283701"/>
    </source>
</evidence>
<dbReference type="InterPro" id="IPR029052">
    <property type="entry name" value="Metallo-depent_PP-like"/>
</dbReference>
<evidence type="ECO:0000313" key="7">
    <source>
        <dbReference type="EMBL" id="RHD05880.1"/>
    </source>
</evidence>
<dbReference type="EMBL" id="QSIQ01000002">
    <property type="protein sequence ID" value="RHD05880.1"/>
    <property type="molecule type" value="Genomic_DNA"/>
</dbReference>
<feature type="domain" description="GTPase-associated adaptor" evidence="6">
    <location>
        <begin position="368"/>
        <end position="425"/>
    </location>
</feature>
<feature type="domain" description="Calcineurin-like phosphoesterase" evidence="5">
    <location>
        <begin position="6"/>
        <end position="252"/>
    </location>
</feature>
<dbReference type="EMBL" id="QRHP01000001">
    <property type="protein sequence ID" value="RHF87329.1"/>
    <property type="molecule type" value="Genomic_DNA"/>
</dbReference>
<dbReference type="Proteomes" id="UP000283701">
    <property type="component" value="Unassembled WGS sequence"/>
</dbReference>
<name>A0A396AJ51_9FIRM</name>
<evidence type="ECO:0000313" key="9">
    <source>
        <dbReference type="Proteomes" id="UP000266391"/>
    </source>
</evidence>
<reference evidence="9 10" key="1">
    <citation type="submission" date="2018-08" db="EMBL/GenBank/DDBJ databases">
        <title>A genome reference for cultivated species of the human gut microbiota.</title>
        <authorList>
            <person name="Zou Y."/>
            <person name="Xue W."/>
            <person name="Luo G."/>
        </authorList>
    </citation>
    <scope>NUCLEOTIDE SEQUENCE [LARGE SCALE GENOMIC DNA]</scope>
    <source>
        <strain evidence="8 10">AM23-23AC</strain>
        <strain evidence="7 9">AM32-8LB</strain>
    </source>
</reference>
<dbReference type="PANTHER" id="PTHR42988:SF2">
    <property type="entry name" value="CYCLIC NUCLEOTIDE PHOSPHODIESTERASE CBUA0032-RELATED"/>
    <property type="match status" value="1"/>
</dbReference>
<dbReference type="InterPro" id="IPR050884">
    <property type="entry name" value="CNP_phosphodiesterase-III"/>
</dbReference>
<dbReference type="PANTHER" id="PTHR42988">
    <property type="entry name" value="PHOSPHOHYDROLASE"/>
    <property type="match status" value="1"/>
</dbReference>
<keyword evidence="2" id="KW-0378">Hydrolase</keyword>
<dbReference type="Pfam" id="PF00149">
    <property type="entry name" value="Metallophos"/>
    <property type="match status" value="1"/>
</dbReference>
<accession>A0A396AJ51</accession>
<keyword evidence="1" id="KW-0479">Metal-binding</keyword>
<dbReference type="GeneID" id="75164457"/>
<evidence type="ECO:0000256" key="1">
    <source>
        <dbReference type="ARBA" id="ARBA00022723"/>
    </source>
</evidence>
<dbReference type="GO" id="GO:0046872">
    <property type="term" value="F:metal ion binding"/>
    <property type="evidence" value="ECO:0007669"/>
    <property type="project" value="UniProtKB-KW"/>
</dbReference>
<comment type="similarity">
    <text evidence="4">Belongs to the cyclic nucleotide phosphodiesterase class-III family.</text>
</comment>
<evidence type="ECO:0000256" key="3">
    <source>
        <dbReference type="ARBA" id="ARBA00023004"/>
    </source>
</evidence>
<dbReference type="RefSeq" id="WP_007888779.1">
    <property type="nucleotide sequence ID" value="NZ_QRHP01000001.1"/>
</dbReference>
<sequence length="430" mass="49923">MGEIAFIHLSDIHFRKSSGNRADIDADLRNAILMDIKYNAKAYLSNVKGILVGGDVAFAGQREEYDIAKEFLKEMASILEIDEKSIYCVPGNHDVDQQFIKSSKSILDAQSEIEKAETLDSADLLLERYILDQASPNLLFKSIEEYNNFVAAYGCNINSEKPVWIEEFKLDNNLRLKICGMNSCIISSHKDHEDSAVIRKMIIGQSQIPFYEDSVIWVSLCHHPVEFWKFADELQSKLDKRIDIQLYGHKHEQAIEANAERLVISAGATHPTRGKSWKPRYNWISFECVRKKDDRFVEVKTFPRVLSKDRDKFEADRQTCDAETNFFKYEINIDEKRRKNLQDDNLIQAEGKAKNNNNSVVFQGIEKEIVYNFFELSYVQQNEILLKLNLFRNEYAGKRYIELIDKILVDAKEKNCLYQLNEMIKQKIQN</sequence>
<dbReference type="InterPro" id="IPR045533">
    <property type="entry name" value="GAAD"/>
</dbReference>
<dbReference type="InterPro" id="IPR004843">
    <property type="entry name" value="Calcineurin-like_PHP"/>
</dbReference>